<reference evidence="2" key="1">
    <citation type="submission" date="2023-08" db="EMBL/GenBank/DDBJ databases">
        <title>Pelteobagrus vachellii genome.</title>
        <authorList>
            <person name="Liu H."/>
        </authorList>
    </citation>
    <scope>NUCLEOTIDE SEQUENCE</scope>
    <source>
        <strain evidence="2">PRFRI_2022a</strain>
        <tissue evidence="2">Muscle</tissue>
    </source>
</reference>
<dbReference type="AlphaFoldDB" id="A0AA88T2D8"/>
<name>A0AA88T2D8_TACVA</name>
<feature type="region of interest" description="Disordered" evidence="1">
    <location>
        <begin position="1"/>
        <end position="42"/>
    </location>
</feature>
<gene>
    <name evidence="2" type="ORF">Q7C36_006081</name>
</gene>
<evidence type="ECO:0000256" key="1">
    <source>
        <dbReference type="SAM" id="MobiDB-lite"/>
    </source>
</evidence>
<accession>A0AA88T2D8</accession>
<proteinExistence type="predicted"/>
<evidence type="ECO:0000313" key="2">
    <source>
        <dbReference type="EMBL" id="KAK2858162.1"/>
    </source>
</evidence>
<comment type="caution">
    <text evidence="2">The sequence shown here is derived from an EMBL/GenBank/DDBJ whole genome shotgun (WGS) entry which is preliminary data.</text>
</comment>
<feature type="compositionally biased region" description="Polar residues" evidence="1">
    <location>
        <begin position="1"/>
        <end position="18"/>
    </location>
</feature>
<dbReference type="Proteomes" id="UP001187315">
    <property type="component" value="Unassembled WGS sequence"/>
</dbReference>
<sequence length="54" mass="6163">MPTESRQTAVTVLSQHQTVSHKHRSKAPWRMSGKNEPGEFRDKTVTPYKLTALI</sequence>
<protein>
    <submittedName>
        <fullName evidence="2">Uncharacterized protein</fullName>
    </submittedName>
</protein>
<evidence type="ECO:0000313" key="3">
    <source>
        <dbReference type="Proteomes" id="UP001187315"/>
    </source>
</evidence>
<organism evidence="2 3">
    <name type="scientific">Tachysurus vachellii</name>
    <name type="common">Darkbarbel catfish</name>
    <name type="synonym">Pelteobagrus vachellii</name>
    <dbReference type="NCBI Taxonomy" id="175792"/>
    <lineage>
        <taxon>Eukaryota</taxon>
        <taxon>Metazoa</taxon>
        <taxon>Chordata</taxon>
        <taxon>Craniata</taxon>
        <taxon>Vertebrata</taxon>
        <taxon>Euteleostomi</taxon>
        <taxon>Actinopterygii</taxon>
        <taxon>Neopterygii</taxon>
        <taxon>Teleostei</taxon>
        <taxon>Ostariophysi</taxon>
        <taxon>Siluriformes</taxon>
        <taxon>Bagridae</taxon>
        <taxon>Tachysurus</taxon>
    </lineage>
</organism>
<keyword evidence="3" id="KW-1185">Reference proteome</keyword>
<dbReference type="EMBL" id="JAVHJS010000005">
    <property type="protein sequence ID" value="KAK2858162.1"/>
    <property type="molecule type" value="Genomic_DNA"/>
</dbReference>